<feature type="transmembrane region" description="Helical" evidence="2">
    <location>
        <begin position="54"/>
        <end position="78"/>
    </location>
</feature>
<keyword evidence="2" id="KW-0472">Membrane</keyword>
<dbReference type="EMBL" id="BEYU01000019">
    <property type="protein sequence ID" value="GBG26204.1"/>
    <property type="molecule type" value="Genomic_DNA"/>
</dbReference>
<proteinExistence type="predicted"/>
<keyword evidence="2" id="KW-0812">Transmembrane</keyword>
<evidence type="ECO:0000313" key="3">
    <source>
        <dbReference type="EMBL" id="GBG26204.1"/>
    </source>
</evidence>
<keyword evidence="4" id="KW-1185">Reference proteome</keyword>
<dbReference type="InParanoid" id="A0A2R5GEF7"/>
<feature type="compositionally biased region" description="Polar residues" evidence="1">
    <location>
        <begin position="251"/>
        <end position="261"/>
    </location>
</feature>
<feature type="transmembrane region" description="Helical" evidence="2">
    <location>
        <begin position="148"/>
        <end position="168"/>
    </location>
</feature>
<feature type="transmembrane region" description="Helical" evidence="2">
    <location>
        <begin position="99"/>
        <end position="120"/>
    </location>
</feature>
<sequence length="453" mass="49797">MASVSGPCEYDFDCATSLICYPASVTWTGTDDNVCLHVGYYVDPFSGERNATTYYLILVCVLQVLVASVVFSVGVRDIGRSIYVFGRKLRWNATTKTTLTATFAALFHALWQLCMLGTTLNQDTFDKRTSDNDDAEKLGRFSLVQRPMIFLCIMFMVFAALQVSVLWVEIAQHSRRMNAVTVHGVKRYRMAVVAFELVFAASMLPVAMVGVWSLSIPVAFPFILAIGITFAVGRARMMHLLRDTLTSFSNDNGKLGQSPSLPSLEEKRSPDSPQSRSNPSAGRALPVSAARRTRKVMKVIERTSLQVTIGLFSVLLAGLLYFLLDFEGIFAPAGGRQFMTPKLSIVTVFQMFINISLLYIIVFIQSYAHRSTAKIVNRELRIQKGQNLSSSDNNEISSIPDDGSSFAQTLGSRTQVSFHAGTPGTTDDAADVFTPAPPPDGDAGRKSRQSLLL</sequence>
<feature type="transmembrane region" description="Helical" evidence="2">
    <location>
        <begin position="188"/>
        <end position="208"/>
    </location>
</feature>
<evidence type="ECO:0000256" key="1">
    <source>
        <dbReference type="SAM" id="MobiDB-lite"/>
    </source>
</evidence>
<organism evidence="3 4">
    <name type="scientific">Hondaea fermentalgiana</name>
    <dbReference type="NCBI Taxonomy" id="2315210"/>
    <lineage>
        <taxon>Eukaryota</taxon>
        <taxon>Sar</taxon>
        <taxon>Stramenopiles</taxon>
        <taxon>Bigyra</taxon>
        <taxon>Labyrinthulomycetes</taxon>
        <taxon>Thraustochytrida</taxon>
        <taxon>Thraustochytriidae</taxon>
        <taxon>Hondaea</taxon>
    </lineage>
</organism>
<feature type="compositionally biased region" description="Polar residues" evidence="1">
    <location>
        <begin position="271"/>
        <end position="280"/>
    </location>
</feature>
<keyword evidence="2" id="KW-1133">Transmembrane helix</keyword>
<dbReference type="AlphaFoldDB" id="A0A2R5GEF7"/>
<feature type="transmembrane region" description="Helical" evidence="2">
    <location>
        <begin position="214"/>
        <end position="232"/>
    </location>
</feature>
<feature type="region of interest" description="Disordered" evidence="1">
    <location>
        <begin position="416"/>
        <end position="453"/>
    </location>
</feature>
<accession>A0A2R5GEF7</accession>
<protein>
    <submittedName>
        <fullName evidence="3">Uncharacterized protein</fullName>
    </submittedName>
</protein>
<gene>
    <name evidence="3" type="ORF">FCC1311_024252</name>
</gene>
<reference evidence="3 4" key="1">
    <citation type="submission" date="2017-12" db="EMBL/GenBank/DDBJ databases">
        <title>Sequencing, de novo assembly and annotation of complete genome of a new Thraustochytrid species, strain FCC1311.</title>
        <authorList>
            <person name="Sedici K."/>
            <person name="Godart F."/>
            <person name="Aiese Cigliano R."/>
            <person name="Sanseverino W."/>
            <person name="Barakat M."/>
            <person name="Ortet P."/>
            <person name="Marechal E."/>
            <person name="Cagnac O."/>
            <person name="Amato A."/>
        </authorList>
    </citation>
    <scope>NUCLEOTIDE SEQUENCE [LARGE SCALE GENOMIC DNA]</scope>
</reference>
<feature type="transmembrane region" description="Helical" evidence="2">
    <location>
        <begin position="304"/>
        <end position="324"/>
    </location>
</feature>
<dbReference type="Proteomes" id="UP000241890">
    <property type="component" value="Unassembled WGS sequence"/>
</dbReference>
<feature type="region of interest" description="Disordered" evidence="1">
    <location>
        <begin position="251"/>
        <end position="289"/>
    </location>
</feature>
<evidence type="ECO:0000313" key="4">
    <source>
        <dbReference type="Proteomes" id="UP000241890"/>
    </source>
</evidence>
<evidence type="ECO:0000256" key="2">
    <source>
        <dbReference type="SAM" id="Phobius"/>
    </source>
</evidence>
<feature type="transmembrane region" description="Helical" evidence="2">
    <location>
        <begin position="344"/>
        <end position="364"/>
    </location>
</feature>
<name>A0A2R5GEF7_9STRA</name>
<comment type="caution">
    <text evidence="3">The sequence shown here is derived from an EMBL/GenBank/DDBJ whole genome shotgun (WGS) entry which is preliminary data.</text>
</comment>